<dbReference type="Pfam" id="PF01894">
    <property type="entry name" value="YjbQ"/>
    <property type="match status" value="1"/>
</dbReference>
<dbReference type="InterPro" id="IPR035917">
    <property type="entry name" value="YjbQ-like_sf"/>
</dbReference>
<evidence type="ECO:0000313" key="2">
    <source>
        <dbReference type="EMBL" id="OGG04649.1"/>
    </source>
</evidence>
<gene>
    <name evidence="2" type="ORF">A3F83_00845</name>
</gene>
<dbReference type="STRING" id="1817867.A3F83_00845"/>
<reference evidence="2 3" key="1">
    <citation type="journal article" date="2016" name="Nat. Commun.">
        <title>Thousands of microbial genomes shed light on interconnected biogeochemical processes in an aquifer system.</title>
        <authorList>
            <person name="Anantharaman K."/>
            <person name="Brown C.T."/>
            <person name="Hug L.A."/>
            <person name="Sharon I."/>
            <person name="Castelle C.J."/>
            <person name="Probst A.J."/>
            <person name="Thomas B.C."/>
            <person name="Singh A."/>
            <person name="Wilkins M.J."/>
            <person name="Karaoz U."/>
            <person name="Brodie E.L."/>
            <person name="Williams K.H."/>
            <person name="Hubbard S.S."/>
            <person name="Banfield J.F."/>
        </authorList>
    </citation>
    <scope>NUCLEOTIDE SEQUENCE [LARGE SCALE GENOMIC DNA]</scope>
</reference>
<dbReference type="PANTHER" id="PTHR30615:SF8">
    <property type="entry name" value="UPF0047 PROTEIN C4A8.02C"/>
    <property type="match status" value="1"/>
</dbReference>
<comment type="similarity">
    <text evidence="1">Belongs to the UPF0047 family.</text>
</comment>
<protein>
    <recommendedName>
        <fullName evidence="4">Secondary thiamine-phosphate synthase enzyme</fullName>
    </recommendedName>
</protein>
<proteinExistence type="inferred from homology"/>
<comment type="caution">
    <text evidence="2">The sequence shown here is derived from an EMBL/GenBank/DDBJ whole genome shotgun (WGS) entry which is preliminary data.</text>
</comment>
<dbReference type="InterPro" id="IPR001602">
    <property type="entry name" value="UPF0047_YjbQ-like"/>
</dbReference>
<sequence length="133" mass="14638">MHQLSVQTNARTELLDITSKVEEVVRRAGVDNALCTIFVPHTTAGVTINENADPDVTRDILAVVDSLIPFHDSRYRHGEGNSAAHVKSSLFGCSLNVIIEKGSLRLGTWQGIYFAEFDGPRSRKVWISFSPAV</sequence>
<dbReference type="Proteomes" id="UP000179129">
    <property type="component" value="Unassembled WGS sequence"/>
</dbReference>
<dbReference type="PIRSF" id="PIRSF004681">
    <property type="entry name" value="UCP004681"/>
    <property type="match status" value="1"/>
</dbReference>
<accession>A0A1F5YWS5</accession>
<dbReference type="EMBL" id="MFIX01000106">
    <property type="protein sequence ID" value="OGG04649.1"/>
    <property type="molecule type" value="Genomic_DNA"/>
</dbReference>
<name>A0A1F5YWS5_9BACT</name>
<dbReference type="SUPFAM" id="SSF111038">
    <property type="entry name" value="YjbQ-like"/>
    <property type="match status" value="1"/>
</dbReference>
<evidence type="ECO:0008006" key="4">
    <source>
        <dbReference type="Google" id="ProtNLM"/>
    </source>
</evidence>
<dbReference type="PANTHER" id="PTHR30615">
    <property type="entry name" value="UNCHARACTERIZED PROTEIN YJBQ-RELATED"/>
    <property type="match status" value="1"/>
</dbReference>
<evidence type="ECO:0000313" key="3">
    <source>
        <dbReference type="Proteomes" id="UP000179129"/>
    </source>
</evidence>
<dbReference type="Gene3D" id="2.60.120.460">
    <property type="entry name" value="YjbQ-like"/>
    <property type="match status" value="1"/>
</dbReference>
<dbReference type="AlphaFoldDB" id="A0A1F5YWS5"/>
<dbReference type="NCBIfam" id="TIGR00149">
    <property type="entry name" value="TIGR00149_YjbQ"/>
    <property type="match status" value="1"/>
</dbReference>
<dbReference type="PROSITE" id="PS01314">
    <property type="entry name" value="UPF0047"/>
    <property type="match status" value="1"/>
</dbReference>
<organism evidence="2 3">
    <name type="scientific">Candidatus Glassbacteria bacterium RIFCSPLOWO2_12_FULL_58_11</name>
    <dbReference type="NCBI Taxonomy" id="1817867"/>
    <lineage>
        <taxon>Bacteria</taxon>
        <taxon>Candidatus Glassiibacteriota</taxon>
    </lineage>
</organism>
<evidence type="ECO:0000256" key="1">
    <source>
        <dbReference type="ARBA" id="ARBA00005534"/>
    </source>
</evidence>